<evidence type="ECO:0000256" key="1">
    <source>
        <dbReference type="SAM" id="Phobius"/>
    </source>
</evidence>
<dbReference type="InterPro" id="IPR052901">
    <property type="entry name" value="Bact_TGase-like"/>
</dbReference>
<feature type="transmembrane region" description="Helical" evidence="1">
    <location>
        <begin position="198"/>
        <end position="219"/>
    </location>
</feature>
<keyword evidence="4" id="KW-1185">Reference proteome</keyword>
<comment type="caution">
    <text evidence="3">The sequence shown here is derived from an EMBL/GenBank/DDBJ whole genome shotgun (WGS) entry which is preliminary data.</text>
</comment>
<name>A0A840PWY3_URETH</name>
<keyword evidence="3" id="KW-0378">Hydrolase</keyword>
<feature type="transmembrane region" description="Helical" evidence="1">
    <location>
        <begin position="599"/>
        <end position="624"/>
    </location>
</feature>
<dbReference type="InterPro" id="IPR038765">
    <property type="entry name" value="Papain-like_cys_pep_sf"/>
</dbReference>
<feature type="domain" description="Transglutaminase-like" evidence="2">
    <location>
        <begin position="471"/>
        <end position="545"/>
    </location>
</feature>
<proteinExistence type="predicted"/>
<dbReference type="SUPFAM" id="SSF54001">
    <property type="entry name" value="Cysteine proteinases"/>
    <property type="match status" value="1"/>
</dbReference>
<dbReference type="GO" id="GO:0006508">
    <property type="term" value="P:proteolysis"/>
    <property type="evidence" value="ECO:0007669"/>
    <property type="project" value="UniProtKB-KW"/>
</dbReference>
<reference evidence="3 4" key="1">
    <citation type="submission" date="2020-08" db="EMBL/GenBank/DDBJ databases">
        <title>Genomic Encyclopedia of Type Strains, Phase IV (KMG-IV): sequencing the most valuable type-strain genomes for metagenomic binning, comparative biology and taxonomic classification.</title>
        <authorList>
            <person name="Goeker M."/>
        </authorList>
    </citation>
    <scope>NUCLEOTIDE SEQUENCE [LARGE SCALE GENOMIC DNA]</scope>
    <source>
        <strain evidence="3 4">DSM 10633</strain>
    </source>
</reference>
<dbReference type="GO" id="GO:0008233">
    <property type="term" value="F:peptidase activity"/>
    <property type="evidence" value="ECO:0007669"/>
    <property type="project" value="UniProtKB-KW"/>
</dbReference>
<accession>A0A840PWY3</accession>
<dbReference type="Gene3D" id="3.10.620.30">
    <property type="match status" value="1"/>
</dbReference>
<dbReference type="PANTHER" id="PTHR42736">
    <property type="entry name" value="PROTEIN-GLUTAMINE GAMMA-GLUTAMYLTRANSFERASE"/>
    <property type="match status" value="1"/>
</dbReference>
<feature type="transmembrane region" description="Helical" evidence="1">
    <location>
        <begin position="108"/>
        <end position="128"/>
    </location>
</feature>
<organism evidence="3 4">
    <name type="scientific">Ureibacillus thermosphaericus</name>
    <dbReference type="NCBI Taxonomy" id="51173"/>
    <lineage>
        <taxon>Bacteria</taxon>
        <taxon>Bacillati</taxon>
        <taxon>Bacillota</taxon>
        <taxon>Bacilli</taxon>
        <taxon>Bacillales</taxon>
        <taxon>Caryophanaceae</taxon>
        <taxon>Ureibacillus</taxon>
    </lineage>
</organism>
<feature type="transmembrane region" description="Helical" evidence="1">
    <location>
        <begin position="35"/>
        <end position="56"/>
    </location>
</feature>
<feature type="transmembrane region" description="Helical" evidence="1">
    <location>
        <begin position="140"/>
        <end position="158"/>
    </location>
</feature>
<dbReference type="Proteomes" id="UP000557217">
    <property type="component" value="Unassembled WGS sequence"/>
</dbReference>
<evidence type="ECO:0000313" key="3">
    <source>
        <dbReference type="EMBL" id="MBB5149212.1"/>
    </source>
</evidence>
<dbReference type="AlphaFoldDB" id="A0A840PWY3"/>
<dbReference type="Pfam" id="PF01841">
    <property type="entry name" value="Transglut_core"/>
    <property type="match status" value="1"/>
</dbReference>
<dbReference type="RefSeq" id="WP_168412408.1">
    <property type="nucleotide sequence ID" value="NZ_JAAXPW010000017.1"/>
</dbReference>
<dbReference type="EMBL" id="JACHGZ010000016">
    <property type="protein sequence ID" value="MBB5149212.1"/>
    <property type="molecule type" value="Genomic_DNA"/>
</dbReference>
<keyword evidence="1" id="KW-0812">Transmembrane</keyword>
<dbReference type="SMART" id="SM00460">
    <property type="entry name" value="TGc"/>
    <property type="match status" value="1"/>
</dbReference>
<evidence type="ECO:0000313" key="4">
    <source>
        <dbReference type="Proteomes" id="UP000557217"/>
    </source>
</evidence>
<feature type="transmembrane region" description="Helical" evidence="1">
    <location>
        <begin position="68"/>
        <end position="88"/>
    </location>
</feature>
<dbReference type="PANTHER" id="PTHR42736:SF1">
    <property type="entry name" value="PROTEIN-GLUTAMINE GAMMA-GLUTAMYLTRANSFERASE"/>
    <property type="match status" value="1"/>
</dbReference>
<gene>
    <name evidence="3" type="ORF">HNR36_001600</name>
</gene>
<protein>
    <submittedName>
        <fullName evidence="3">Transglutaminase-like putative cysteine protease</fullName>
    </submittedName>
</protein>
<sequence length="723" mass="83539">MKNGAYKTIELALYYVLIFFILREWLTPIMSITGIGYVDLILLFIALCLAISLFRLPIFISWIMKISYISWFIVYVYSDLSIFSNEGIQFLLNELLYNFALMFQGEFFHITNSFQSILFFILIWMLVYLVHHWLTVRMNIFYFLVLTVVFIGILDTFTDYDGTTAIVKVVLLGLLMMVFLFVKRLMLQSGISFNWYNYLKLALPVLLMIGMVGLVGALLPKASPQWPDPVPYIKTMAGQGNGLGGPVKKIGYDEDDSQLGGSFVGDDTVVFIAHATTKQYWRVETKDVYTSKGWETSHSDELASISLGEPIHHFHSLPVGPDEKRQFAHIELRYPYDFIIQPYGLISIDARTDVENPIRLIMNLETEKISTDYAGEFLYHVEYSTPEYLYSDLTSTIQQPIDSSIQEKYLQLPESLPQRVIDLAKEIVEGKESDYDKARAIESYFRLNGFRYETEGVPVPDEGQDYVDQFLFESKIGYCDNFSTAMVVMLRAVGIPARWVKGFAGGEVIASDGDLKTYEITNNDAHSWVEAYIPKVGWVPFEPTIGFTTNRNIHYDFETDAYQDDMLTVDEDTEPDKLKDEQNEEMKQRNVEFTSFKNWLNHIGPILNIAFIGIVMASILLFIFRKRWMPKLYSRWLKHQTINEATFEIIYLRLLKVLELNGLQRKEGQTLQSFAKEVDEIFSSTHMSQITEAYENYIYGNKQQIDYGKVKECWENLINRTSS</sequence>
<keyword evidence="1" id="KW-0472">Membrane</keyword>
<keyword evidence="3" id="KW-0645">Protease</keyword>
<feature type="transmembrane region" description="Helical" evidence="1">
    <location>
        <begin position="12"/>
        <end position="29"/>
    </location>
</feature>
<feature type="transmembrane region" description="Helical" evidence="1">
    <location>
        <begin position="164"/>
        <end position="186"/>
    </location>
</feature>
<dbReference type="InterPro" id="IPR002931">
    <property type="entry name" value="Transglutaminase-like"/>
</dbReference>
<evidence type="ECO:0000259" key="2">
    <source>
        <dbReference type="SMART" id="SM00460"/>
    </source>
</evidence>
<keyword evidence="1" id="KW-1133">Transmembrane helix</keyword>